<name>A0A7K5JCN7_TOXRE</name>
<dbReference type="SMART" id="SM00409">
    <property type="entry name" value="IG"/>
    <property type="match status" value="1"/>
</dbReference>
<dbReference type="Gene3D" id="2.60.40.10">
    <property type="entry name" value="Immunoglobulins"/>
    <property type="match status" value="1"/>
</dbReference>
<dbReference type="AlphaFoldDB" id="A0A7K5JCN7"/>
<dbReference type="SUPFAM" id="SSF48726">
    <property type="entry name" value="Immunoglobulin"/>
    <property type="match status" value="1"/>
</dbReference>
<evidence type="ECO:0000256" key="1">
    <source>
        <dbReference type="SAM" id="SignalP"/>
    </source>
</evidence>
<keyword evidence="1" id="KW-0732">Signal</keyword>
<gene>
    <name evidence="3" type="primary">Fcrl2</name>
    <name evidence="3" type="ORF">TOXRED_R15873</name>
</gene>
<dbReference type="InterPro" id="IPR013783">
    <property type="entry name" value="Ig-like_fold"/>
</dbReference>
<dbReference type="PROSITE" id="PS50835">
    <property type="entry name" value="IG_LIKE"/>
    <property type="match status" value="1"/>
</dbReference>
<dbReference type="InterPro" id="IPR003599">
    <property type="entry name" value="Ig_sub"/>
</dbReference>
<comment type="caution">
    <text evidence="3">The sequence shown here is derived from an EMBL/GenBank/DDBJ whole genome shotgun (WGS) entry which is preliminary data.</text>
</comment>
<feature type="signal peptide" evidence="1">
    <location>
        <begin position="1"/>
        <end position="20"/>
    </location>
</feature>
<keyword evidence="4" id="KW-1185">Reference proteome</keyword>
<feature type="non-terminal residue" evidence="3">
    <location>
        <position position="90"/>
    </location>
</feature>
<dbReference type="EMBL" id="VXBI01013175">
    <property type="protein sequence ID" value="NWS91569.1"/>
    <property type="molecule type" value="Genomic_DNA"/>
</dbReference>
<feature type="chain" id="PRO_5029816518" evidence="1">
    <location>
        <begin position="21"/>
        <end position="90"/>
    </location>
</feature>
<accession>A0A7K5JCN7</accession>
<dbReference type="InterPro" id="IPR036179">
    <property type="entry name" value="Ig-like_dom_sf"/>
</dbReference>
<protein>
    <submittedName>
        <fullName evidence="3">FCRL2 protein</fullName>
    </submittedName>
</protein>
<sequence length="90" mass="9697">RPPGEQVALWDCLVLSCTVAVETGPLFFSWHREGSKTPLGTGPGWEVWHVVDNDSGRYQCCVSDGDSVAESPALNITVLGEWDPRAGADP</sequence>
<proteinExistence type="predicted"/>
<reference evidence="3 4" key="1">
    <citation type="submission" date="2019-09" db="EMBL/GenBank/DDBJ databases">
        <title>Bird 10,000 Genomes (B10K) Project - Family phase.</title>
        <authorList>
            <person name="Zhang G."/>
        </authorList>
    </citation>
    <scope>NUCLEOTIDE SEQUENCE [LARGE SCALE GENOMIC DNA]</scope>
    <source>
        <strain evidence="3">B10K-DU-002-15</strain>
        <tissue evidence="3">Muscle</tissue>
    </source>
</reference>
<evidence type="ECO:0000313" key="4">
    <source>
        <dbReference type="Proteomes" id="UP000523146"/>
    </source>
</evidence>
<feature type="non-terminal residue" evidence="3">
    <location>
        <position position="1"/>
    </location>
</feature>
<evidence type="ECO:0000259" key="2">
    <source>
        <dbReference type="PROSITE" id="PS50835"/>
    </source>
</evidence>
<dbReference type="Proteomes" id="UP000523146">
    <property type="component" value="Unassembled WGS sequence"/>
</dbReference>
<feature type="domain" description="Ig-like" evidence="2">
    <location>
        <begin position="1"/>
        <end position="77"/>
    </location>
</feature>
<evidence type="ECO:0000313" key="3">
    <source>
        <dbReference type="EMBL" id="NWS91569.1"/>
    </source>
</evidence>
<organism evidence="3 4">
    <name type="scientific">Toxostoma redivivum</name>
    <name type="common">California thrasher</name>
    <dbReference type="NCBI Taxonomy" id="99882"/>
    <lineage>
        <taxon>Eukaryota</taxon>
        <taxon>Metazoa</taxon>
        <taxon>Chordata</taxon>
        <taxon>Craniata</taxon>
        <taxon>Vertebrata</taxon>
        <taxon>Euteleostomi</taxon>
        <taxon>Archelosauria</taxon>
        <taxon>Archosauria</taxon>
        <taxon>Dinosauria</taxon>
        <taxon>Saurischia</taxon>
        <taxon>Theropoda</taxon>
        <taxon>Coelurosauria</taxon>
        <taxon>Aves</taxon>
        <taxon>Neognathae</taxon>
        <taxon>Neoaves</taxon>
        <taxon>Telluraves</taxon>
        <taxon>Australaves</taxon>
        <taxon>Passeriformes</taxon>
        <taxon>Mimidae</taxon>
        <taxon>Toxostoma</taxon>
    </lineage>
</organism>
<dbReference type="InterPro" id="IPR007110">
    <property type="entry name" value="Ig-like_dom"/>
</dbReference>